<organism evidence="1 2">
    <name type="scientific">Trichobilharzia regenti</name>
    <name type="common">Nasal bird schistosome</name>
    <dbReference type="NCBI Taxonomy" id="157069"/>
    <lineage>
        <taxon>Eukaryota</taxon>
        <taxon>Metazoa</taxon>
        <taxon>Spiralia</taxon>
        <taxon>Lophotrochozoa</taxon>
        <taxon>Platyhelminthes</taxon>
        <taxon>Trematoda</taxon>
        <taxon>Digenea</taxon>
        <taxon>Strigeidida</taxon>
        <taxon>Schistosomatoidea</taxon>
        <taxon>Schistosomatidae</taxon>
        <taxon>Trichobilharzia</taxon>
    </lineage>
</organism>
<protein>
    <submittedName>
        <fullName evidence="2">Uncharacterized protein</fullName>
    </submittedName>
</protein>
<keyword evidence="1" id="KW-1185">Reference proteome</keyword>
<accession>A0AA85KBX1</accession>
<dbReference type="Proteomes" id="UP000050795">
    <property type="component" value="Unassembled WGS sequence"/>
</dbReference>
<evidence type="ECO:0000313" key="2">
    <source>
        <dbReference type="WBParaSite" id="TREG1_78810.1"/>
    </source>
</evidence>
<evidence type="ECO:0000313" key="1">
    <source>
        <dbReference type="Proteomes" id="UP000050795"/>
    </source>
</evidence>
<dbReference type="AlphaFoldDB" id="A0AA85KBX1"/>
<dbReference type="WBParaSite" id="TREG1_78810.1">
    <property type="protein sequence ID" value="TREG1_78810.1"/>
    <property type="gene ID" value="TREG1_78810"/>
</dbReference>
<name>A0AA85KBX1_TRIRE</name>
<reference evidence="1" key="1">
    <citation type="submission" date="2022-06" db="EMBL/GenBank/DDBJ databases">
        <authorList>
            <person name="Berger JAMES D."/>
            <person name="Berger JAMES D."/>
        </authorList>
    </citation>
    <scope>NUCLEOTIDE SEQUENCE [LARGE SCALE GENOMIC DNA]</scope>
</reference>
<sequence>MSKGTPRCNRFRFSINSQRKLEMLLWLILCLSALVIDNASILNHNFTSRCRKFHHSTLFHNISFFFNIF</sequence>
<proteinExistence type="predicted"/>
<reference evidence="2" key="2">
    <citation type="submission" date="2023-11" db="UniProtKB">
        <authorList>
            <consortium name="WormBaseParasite"/>
        </authorList>
    </citation>
    <scope>IDENTIFICATION</scope>
</reference>